<comment type="caution">
    <text evidence="1">The sequence shown here is derived from an EMBL/GenBank/DDBJ whole genome shotgun (WGS) entry which is preliminary data.</text>
</comment>
<dbReference type="AlphaFoldDB" id="A0A314Z5Z1"/>
<keyword evidence="2" id="KW-1185">Reference proteome</keyword>
<dbReference type="Proteomes" id="UP000250321">
    <property type="component" value="Unassembled WGS sequence"/>
</dbReference>
<dbReference type="OrthoDB" id="10496545at2759"/>
<organism evidence="1 2">
    <name type="scientific">Prunus yedoensis var. nudiflora</name>
    <dbReference type="NCBI Taxonomy" id="2094558"/>
    <lineage>
        <taxon>Eukaryota</taxon>
        <taxon>Viridiplantae</taxon>
        <taxon>Streptophyta</taxon>
        <taxon>Embryophyta</taxon>
        <taxon>Tracheophyta</taxon>
        <taxon>Spermatophyta</taxon>
        <taxon>Magnoliopsida</taxon>
        <taxon>eudicotyledons</taxon>
        <taxon>Gunneridae</taxon>
        <taxon>Pentapetalae</taxon>
        <taxon>rosids</taxon>
        <taxon>fabids</taxon>
        <taxon>Rosales</taxon>
        <taxon>Rosaceae</taxon>
        <taxon>Amygdaloideae</taxon>
        <taxon>Amygdaleae</taxon>
        <taxon>Prunus</taxon>
    </lineage>
</organism>
<gene>
    <name evidence="1" type="ORF">Pyn_08857</name>
</gene>
<reference evidence="1 2" key="1">
    <citation type="submission" date="2018-02" db="EMBL/GenBank/DDBJ databases">
        <title>Draft genome of wild Prunus yedoensis var. nudiflora.</title>
        <authorList>
            <person name="Baek S."/>
            <person name="Kim J.-H."/>
            <person name="Choi K."/>
            <person name="Kim G.-B."/>
            <person name="Cho A."/>
            <person name="Jang H."/>
            <person name="Shin C.-H."/>
            <person name="Yu H.-J."/>
            <person name="Mun J.-H."/>
        </authorList>
    </citation>
    <scope>NUCLEOTIDE SEQUENCE [LARGE SCALE GENOMIC DNA]</scope>
    <source>
        <strain evidence="2">cv. Jeju island</strain>
        <tissue evidence="1">Leaf</tissue>
    </source>
</reference>
<evidence type="ECO:0000313" key="1">
    <source>
        <dbReference type="EMBL" id="PQQ16862.1"/>
    </source>
</evidence>
<accession>A0A314Z5Z1</accession>
<dbReference type="EMBL" id="PJQY01000170">
    <property type="protein sequence ID" value="PQQ16862.1"/>
    <property type="molecule type" value="Genomic_DNA"/>
</dbReference>
<sequence>MRFDYHVHHSLHRGSVSWGPYLLAVTEGCWKIKLQFYGFKLASAASDVRCIADIAYKLTA</sequence>
<proteinExistence type="predicted"/>
<name>A0A314Z5Z1_PRUYE</name>
<evidence type="ECO:0000313" key="2">
    <source>
        <dbReference type="Proteomes" id="UP000250321"/>
    </source>
</evidence>
<protein>
    <submittedName>
        <fullName evidence="1">Uncharacterized protein</fullName>
    </submittedName>
</protein>